<sequence>MPTDDTGAPTSSRYRYQYQLAAAHCMSMLRNDGRAVVCEWHADFLLHRADGQWELVSVKHLDEGSWSFSKLFDDGGLALLFDTWIGLKRPAGVRLCTNGGFSTTKSPISARAIEDVCGEQLALVVISDEMCCAVAWAVLKVAAKNKLDNLPSVEKIPLIAEWTSPDGLPAGMMDAAREFLQSLRIEKFPARQNIHDHVIRRYVEPELRKLGRDTRTADVCYERLLTLIDRASRDNDGVPLDPLDRLTDPATMTLSGKLDERMQRRTITMEQVLECLAMAHTDVAPLLPAGRRPPRAPGGRKLTAKLHDGGISDEDKQQALDLRDLWHDSWPRVTTGFPQDIEVEFALEQEILDLVRTLRLELAGQDRYGVRFMAALHQRLRLDTLRGRPALPLHDRHLVGLAYELSDQCRFGFVDEGAAQ</sequence>
<dbReference type="InterPro" id="IPR025382">
    <property type="entry name" value="Cap4-like_endonuclease_dom"/>
</dbReference>
<dbReference type="RefSeq" id="WP_233734073.1">
    <property type="nucleotide sequence ID" value="NZ_JBHMDJ010000127.1"/>
</dbReference>
<dbReference type="EMBL" id="JAJVCN010000004">
    <property type="protein sequence ID" value="MCE7010023.1"/>
    <property type="molecule type" value="Genomic_DNA"/>
</dbReference>
<feature type="domain" description="CD-NTase associated protein 4-like DNA endonuclease" evidence="1">
    <location>
        <begin position="6"/>
        <end position="72"/>
    </location>
</feature>
<accession>A0ABS8ZUB9</accession>
<proteinExistence type="predicted"/>
<gene>
    <name evidence="2" type="ORF">LWC34_45535</name>
</gene>
<evidence type="ECO:0000259" key="1">
    <source>
        <dbReference type="Pfam" id="PF14130"/>
    </source>
</evidence>
<protein>
    <submittedName>
        <fullName evidence="2">DUF4297 domain-containing protein</fullName>
    </submittedName>
</protein>
<comment type="caution">
    <text evidence="2">The sequence shown here is derived from an EMBL/GenBank/DDBJ whole genome shotgun (WGS) entry which is preliminary data.</text>
</comment>
<evidence type="ECO:0000313" key="3">
    <source>
        <dbReference type="Proteomes" id="UP001521150"/>
    </source>
</evidence>
<organism evidence="2 3">
    <name type="scientific">Kibdelosporangium philippinense</name>
    <dbReference type="NCBI Taxonomy" id="211113"/>
    <lineage>
        <taxon>Bacteria</taxon>
        <taxon>Bacillati</taxon>
        <taxon>Actinomycetota</taxon>
        <taxon>Actinomycetes</taxon>
        <taxon>Pseudonocardiales</taxon>
        <taxon>Pseudonocardiaceae</taxon>
        <taxon>Kibdelosporangium</taxon>
    </lineage>
</organism>
<keyword evidence="3" id="KW-1185">Reference proteome</keyword>
<reference evidence="2 3" key="1">
    <citation type="submission" date="2021-12" db="EMBL/GenBank/DDBJ databases">
        <title>Genome sequence of Kibdelosporangium philippinense ATCC 49844.</title>
        <authorList>
            <person name="Fedorov E.A."/>
            <person name="Omeragic M."/>
            <person name="Shalygina K.F."/>
            <person name="Maclea K.S."/>
        </authorList>
    </citation>
    <scope>NUCLEOTIDE SEQUENCE [LARGE SCALE GENOMIC DNA]</scope>
    <source>
        <strain evidence="2 3">ATCC 49844</strain>
    </source>
</reference>
<name>A0ABS8ZUB9_9PSEU</name>
<evidence type="ECO:0000313" key="2">
    <source>
        <dbReference type="EMBL" id="MCE7010023.1"/>
    </source>
</evidence>
<dbReference type="Pfam" id="PF14130">
    <property type="entry name" value="Cap4_nuclease"/>
    <property type="match status" value="1"/>
</dbReference>
<dbReference type="Proteomes" id="UP001521150">
    <property type="component" value="Unassembled WGS sequence"/>
</dbReference>